<keyword evidence="8 11" id="KW-1133">Transmembrane helix</keyword>
<evidence type="ECO:0000256" key="2">
    <source>
        <dbReference type="ARBA" id="ARBA00022475"/>
    </source>
</evidence>
<dbReference type="RefSeq" id="WP_130420085.1">
    <property type="nucleotide sequence ID" value="NZ_SHKW01000001.1"/>
</dbReference>
<evidence type="ECO:0000256" key="10">
    <source>
        <dbReference type="ARBA" id="ARBA00023136"/>
    </source>
</evidence>
<keyword evidence="7 11" id="KW-0630">Potassium</keyword>
<reference evidence="12 13" key="1">
    <citation type="submission" date="2019-02" db="EMBL/GenBank/DDBJ databases">
        <title>Genomic Encyclopedia of Archaeal and Bacterial Type Strains, Phase II (KMG-II): from individual species to whole genera.</title>
        <authorList>
            <person name="Goeker M."/>
        </authorList>
    </citation>
    <scope>NUCLEOTIDE SEQUENCE [LARGE SCALE GENOMIC DNA]</scope>
    <source>
        <strain evidence="12 13">DSM 18101</strain>
    </source>
</reference>
<keyword evidence="5 11" id="KW-0547">Nucleotide-binding</keyword>
<dbReference type="Pfam" id="PF02669">
    <property type="entry name" value="KdpC"/>
    <property type="match status" value="1"/>
</dbReference>
<keyword evidence="2 11" id="KW-1003">Cell membrane</keyword>
<keyword evidence="3 11" id="KW-0633">Potassium transport</keyword>
<name>A0A4Q7YX73_9BACT</name>
<organism evidence="12 13">
    <name type="scientific">Edaphobacter modestus</name>
    <dbReference type="NCBI Taxonomy" id="388466"/>
    <lineage>
        <taxon>Bacteria</taxon>
        <taxon>Pseudomonadati</taxon>
        <taxon>Acidobacteriota</taxon>
        <taxon>Terriglobia</taxon>
        <taxon>Terriglobales</taxon>
        <taxon>Acidobacteriaceae</taxon>
        <taxon>Edaphobacter</taxon>
    </lineage>
</organism>
<keyword evidence="9 11" id="KW-0406">Ion transport</keyword>
<keyword evidence="10 11" id="KW-0472">Membrane</keyword>
<evidence type="ECO:0000256" key="11">
    <source>
        <dbReference type="HAMAP-Rule" id="MF_00276"/>
    </source>
</evidence>
<keyword evidence="4 11" id="KW-0812">Transmembrane</keyword>
<accession>A0A4Q7YX73</accession>
<dbReference type="GO" id="GO:0005524">
    <property type="term" value="F:ATP binding"/>
    <property type="evidence" value="ECO:0007669"/>
    <property type="project" value="UniProtKB-UniRule"/>
</dbReference>
<dbReference type="PANTHER" id="PTHR30042">
    <property type="entry name" value="POTASSIUM-TRANSPORTING ATPASE C CHAIN"/>
    <property type="match status" value="1"/>
</dbReference>
<dbReference type="InterPro" id="IPR003820">
    <property type="entry name" value="KdpC"/>
</dbReference>
<evidence type="ECO:0000256" key="6">
    <source>
        <dbReference type="ARBA" id="ARBA00022840"/>
    </source>
</evidence>
<dbReference type="GO" id="GO:0008556">
    <property type="term" value="F:P-type potassium transmembrane transporter activity"/>
    <property type="evidence" value="ECO:0007669"/>
    <property type="project" value="InterPro"/>
</dbReference>
<keyword evidence="1 11" id="KW-0813">Transport</keyword>
<dbReference type="AlphaFoldDB" id="A0A4Q7YX73"/>
<proteinExistence type="inferred from homology"/>
<comment type="caution">
    <text evidence="12">The sequence shown here is derived from an EMBL/GenBank/DDBJ whole genome shotgun (WGS) entry which is preliminary data.</text>
</comment>
<evidence type="ECO:0000256" key="3">
    <source>
        <dbReference type="ARBA" id="ARBA00022538"/>
    </source>
</evidence>
<dbReference type="NCBIfam" id="NF001454">
    <property type="entry name" value="PRK00315.1"/>
    <property type="match status" value="1"/>
</dbReference>
<evidence type="ECO:0000256" key="1">
    <source>
        <dbReference type="ARBA" id="ARBA00022448"/>
    </source>
</evidence>
<evidence type="ECO:0000256" key="4">
    <source>
        <dbReference type="ARBA" id="ARBA00022692"/>
    </source>
</evidence>
<comment type="function">
    <text evidence="11">Part of the high-affinity ATP-driven potassium transport (or Kdp) system, which catalyzes the hydrolysis of ATP coupled with the electrogenic transport of potassium into the cytoplasm. This subunit acts as a catalytic chaperone that increases the ATP-binding affinity of the ATP-hydrolyzing subunit KdpB by the formation of a transient KdpB/KdpC/ATP ternary complex.</text>
</comment>
<dbReference type="NCBIfam" id="TIGR00681">
    <property type="entry name" value="kdpC"/>
    <property type="match status" value="1"/>
</dbReference>
<dbReference type="PANTHER" id="PTHR30042:SF2">
    <property type="entry name" value="POTASSIUM-TRANSPORTING ATPASE KDPC SUBUNIT"/>
    <property type="match status" value="1"/>
</dbReference>
<dbReference type="GO" id="GO:0005886">
    <property type="term" value="C:plasma membrane"/>
    <property type="evidence" value="ECO:0007669"/>
    <property type="project" value="UniProtKB-SubCell"/>
</dbReference>
<gene>
    <name evidence="11" type="primary">kdpC</name>
    <name evidence="12" type="ORF">BDD14_3880</name>
</gene>
<dbReference type="EMBL" id="SHKW01000001">
    <property type="protein sequence ID" value="RZU42318.1"/>
    <property type="molecule type" value="Genomic_DNA"/>
</dbReference>
<comment type="subcellular location">
    <subcellularLocation>
        <location evidence="11">Cell membrane</location>
        <topology evidence="11">Single-pass membrane protein</topology>
    </subcellularLocation>
</comment>
<evidence type="ECO:0000256" key="7">
    <source>
        <dbReference type="ARBA" id="ARBA00022958"/>
    </source>
</evidence>
<comment type="subunit">
    <text evidence="11">The system is composed of three essential subunits: KdpA, KdpB and KdpC.</text>
</comment>
<evidence type="ECO:0000313" key="13">
    <source>
        <dbReference type="Proteomes" id="UP000292958"/>
    </source>
</evidence>
<protein>
    <recommendedName>
        <fullName evidence="11">Potassium-transporting ATPase KdpC subunit</fullName>
    </recommendedName>
    <alternativeName>
        <fullName evidence="11">ATP phosphohydrolase [potassium-transporting] C chain</fullName>
    </alternativeName>
    <alternativeName>
        <fullName evidence="11">Potassium-binding and translocating subunit C</fullName>
    </alternativeName>
    <alternativeName>
        <fullName evidence="11">Potassium-translocating ATPase C chain</fullName>
    </alternativeName>
</protein>
<comment type="similarity">
    <text evidence="11">Belongs to the KdpC family.</text>
</comment>
<evidence type="ECO:0000256" key="5">
    <source>
        <dbReference type="ARBA" id="ARBA00022741"/>
    </source>
</evidence>
<dbReference type="OrthoDB" id="9809491at2"/>
<dbReference type="PIRSF" id="PIRSF001296">
    <property type="entry name" value="K_ATPase_KdpC"/>
    <property type="match status" value="1"/>
</dbReference>
<evidence type="ECO:0000256" key="9">
    <source>
        <dbReference type="ARBA" id="ARBA00023065"/>
    </source>
</evidence>
<sequence length="183" mass="19405">MKKHLITACLYTLVTAVLLGIIYPLIVTGISQGLFHDKANGQLIVKDNQIIGSKIIGQPFTGPGYFHSRPSAAGSGYDASASSGSNLGPTNKILEDRVSASVRAEKAPNVPVDLVTASGSGLDPDISPAAALYQVPRVAAERHVNEAQVRKLVNDHTTQRQLGLLGEPRVNVLDINLALSEFK</sequence>
<dbReference type="HAMAP" id="MF_00276">
    <property type="entry name" value="KdpC"/>
    <property type="match status" value="1"/>
</dbReference>
<evidence type="ECO:0000313" key="12">
    <source>
        <dbReference type="EMBL" id="RZU42318.1"/>
    </source>
</evidence>
<evidence type="ECO:0000256" key="8">
    <source>
        <dbReference type="ARBA" id="ARBA00022989"/>
    </source>
</evidence>
<keyword evidence="13" id="KW-1185">Reference proteome</keyword>
<keyword evidence="6 11" id="KW-0067">ATP-binding</keyword>
<dbReference type="Proteomes" id="UP000292958">
    <property type="component" value="Unassembled WGS sequence"/>
</dbReference>